<protein>
    <submittedName>
        <fullName evidence="3">SDR family oxidoreductase</fullName>
        <ecNumber evidence="3">1.-.-.-</ecNumber>
    </submittedName>
</protein>
<keyword evidence="2 3" id="KW-0560">Oxidoreductase</keyword>
<comment type="similarity">
    <text evidence="1">Belongs to the short-chain dehydrogenases/reductases (SDR) family.</text>
</comment>
<dbReference type="Proteomes" id="UP001445732">
    <property type="component" value="Unassembled WGS sequence"/>
</dbReference>
<name>A0ABV1NNE2_9CAUL</name>
<sequence length="281" mass="29487">MKPSSVLSLGGIGWKKLGERMPAPSSSTDGSHARYFDLANIPVLISGGGSGIGAEIVRRFAQQGARVGFLEVNAEAAASLASSIEGVVAYEVVDLRDIGAARAAVSRLAGKLGAFRVLVNNAGDDARHAWKDITPEQWDDRFAVNLRHQFFLAQAVASGMAQAGGGSIINLGSISWMFGAVGVIAYTTAKAAVGGLTKSLARELGRDSIRVNAIAPGWVLTEKQVSRAQATDPSKFAAYLERQCLKEHLDAGDIASMALWLASGESRRCTGQTFIVDGGVI</sequence>
<organism evidence="3 4">
    <name type="scientific">Brevundimonas aurifodinae</name>
    <dbReference type="NCBI Taxonomy" id="1508312"/>
    <lineage>
        <taxon>Bacteria</taxon>
        <taxon>Pseudomonadati</taxon>
        <taxon>Pseudomonadota</taxon>
        <taxon>Alphaproteobacteria</taxon>
        <taxon>Caulobacterales</taxon>
        <taxon>Caulobacteraceae</taxon>
        <taxon>Brevundimonas</taxon>
    </lineage>
</organism>
<dbReference type="EC" id="1.-.-.-" evidence="3"/>
<dbReference type="PRINTS" id="PR00081">
    <property type="entry name" value="GDHRDH"/>
</dbReference>
<dbReference type="InterPro" id="IPR002347">
    <property type="entry name" value="SDR_fam"/>
</dbReference>
<dbReference type="InterPro" id="IPR036291">
    <property type="entry name" value="NAD(P)-bd_dom_sf"/>
</dbReference>
<dbReference type="EMBL" id="JBEGDD010000005">
    <property type="protein sequence ID" value="MEQ7155144.1"/>
    <property type="molecule type" value="Genomic_DNA"/>
</dbReference>
<dbReference type="GO" id="GO:0016491">
    <property type="term" value="F:oxidoreductase activity"/>
    <property type="evidence" value="ECO:0007669"/>
    <property type="project" value="UniProtKB-KW"/>
</dbReference>
<dbReference type="CDD" id="cd05233">
    <property type="entry name" value="SDR_c"/>
    <property type="match status" value="1"/>
</dbReference>
<dbReference type="PROSITE" id="PS00061">
    <property type="entry name" value="ADH_SHORT"/>
    <property type="match status" value="1"/>
</dbReference>
<evidence type="ECO:0000313" key="3">
    <source>
        <dbReference type="EMBL" id="MEQ7155144.1"/>
    </source>
</evidence>
<dbReference type="PANTHER" id="PTHR42760:SF133">
    <property type="entry name" value="3-OXOACYL-[ACYL-CARRIER-PROTEIN] REDUCTASE"/>
    <property type="match status" value="1"/>
</dbReference>
<dbReference type="SUPFAM" id="SSF51735">
    <property type="entry name" value="NAD(P)-binding Rossmann-fold domains"/>
    <property type="match status" value="1"/>
</dbReference>
<reference evidence="3 4" key="1">
    <citation type="submission" date="2024-06" db="EMBL/GenBank/DDBJ databases">
        <title>Brevundimonas sp. C11.</title>
        <authorList>
            <person name="Maltman C."/>
        </authorList>
    </citation>
    <scope>NUCLEOTIDE SEQUENCE [LARGE SCALE GENOMIC DNA]</scope>
    <source>
        <strain evidence="3 4">C11</strain>
    </source>
</reference>
<accession>A0ABV1NNE2</accession>
<proteinExistence type="inferred from homology"/>
<evidence type="ECO:0000313" key="4">
    <source>
        <dbReference type="Proteomes" id="UP001445732"/>
    </source>
</evidence>
<dbReference type="InterPro" id="IPR020904">
    <property type="entry name" value="Sc_DH/Rdtase_CS"/>
</dbReference>
<keyword evidence="4" id="KW-1185">Reference proteome</keyword>
<dbReference type="Gene3D" id="3.40.50.720">
    <property type="entry name" value="NAD(P)-binding Rossmann-like Domain"/>
    <property type="match status" value="1"/>
</dbReference>
<comment type="caution">
    <text evidence="3">The sequence shown here is derived from an EMBL/GenBank/DDBJ whole genome shotgun (WGS) entry which is preliminary data.</text>
</comment>
<evidence type="ECO:0000256" key="2">
    <source>
        <dbReference type="ARBA" id="ARBA00023002"/>
    </source>
</evidence>
<dbReference type="Pfam" id="PF13561">
    <property type="entry name" value="adh_short_C2"/>
    <property type="match status" value="1"/>
</dbReference>
<dbReference type="PRINTS" id="PR00080">
    <property type="entry name" value="SDRFAMILY"/>
</dbReference>
<gene>
    <name evidence="3" type="ORF">ABN401_07955</name>
</gene>
<dbReference type="RefSeq" id="WP_349684305.1">
    <property type="nucleotide sequence ID" value="NZ_JBEGDD010000005.1"/>
</dbReference>
<evidence type="ECO:0000256" key="1">
    <source>
        <dbReference type="ARBA" id="ARBA00006484"/>
    </source>
</evidence>
<dbReference type="PANTHER" id="PTHR42760">
    <property type="entry name" value="SHORT-CHAIN DEHYDROGENASES/REDUCTASES FAMILY MEMBER"/>
    <property type="match status" value="1"/>
</dbReference>